<reference evidence="8" key="1">
    <citation type="submission" date="2021-01" db="EMBL/GenBank/DDBJ databases">
        <authorList>
            <person name="Corre E."/>
            <person name="Pelletier E."/>
            <person name="Niang G."/>
            <person name="Scheremetjew M."/>
            <person name="Finn R."/>
            <person name="Kale V."/>
            <person name="Holt S."/>
            <person name="Cochrane G."/>
            <person name="Meng A."/>
            <person name="Brown T."/>
            <person name="Cohen L."/>
        </authorList>
    </citation>
    <scope>NUCLEOTIDE SEQUENCE</scope>
    <source>
        <strain evidence="8">Isolate 1302-5</strain>
    </source>
</reference>
<feature type="compositionally biased region" description="Basic and acidic residues" evidence="6">
    <location>
        <begin position="281"/>
        <end position="293"/>
    </location>
</feature>
<dbReference type="InterPro" id="IPR008271">
    <property type="entry name" value="Ser/Thr_kinase_AS"/>
</dbReference>
<keyword evidence="1" id="KW-0723">Serine/threonine-protein kinase</keyword>
<evidence type="ECO:0000256" key="4">
    <source>
        <dbReference type="ARBA" id="ARBA00022777"/>
    </source>
</evidence>
<proteinExistence type="predicted"/>
<keyword evidence="4" id="KW-0418">Kinase</keyword>
<dbReference type="InterPro" id="IPR050205">
    <property type="entry name" value="CDPK_Ser/Thr_kinases"/>
</dbReference>
<dbReference type="AlphaFoldDB" id="A0A7S4JBX4"/>
<feature type="region of interest" description="Disordered" evidence="6">
    <location>
        <begin position="85"/>
        <end position="108"/>
    </location>
</feature>
<dbReference type="SMART" id="SM00220">
    <property type="entry name" value="S_TKc"/>
    <property type="match status" value="1"/>
</dbReference>
<organism evidence="8">
    <name type="scientific">Odontella aurita</name>
    <dbReference type="NCBI Taxonomy" id="265563"/>
    <lineage>
        <taxon>Eukaryota</taxon>
        <taxon>Sar</taxon>
        <taxon>Stramenopiles</taxon>
        <taxon>Ochrophyta</taxon>
        <taxon>Bacillariophyta</taxon>
        <taxon>Mediophyceae</taxon>
        <taxon>Biddulphiophycidae</taxon>
        <taxon>Eupodiscales</taxon>
        <taxon>Odontellaceae</taxon>
        <taxon>Odontella</taxon>
    </lineage>
</organism>
<evidence type="ECO:0000256" key="6">
    <source>
        <dbReference type="SAM" id="MobiDB-lite"/>
    </source>
</evidence>
<evidence type="ECO:0000256" key="1">
    <source>
        <dbReference type="ARBA" id="ARBA00022527"/>
    </source>
</evidence>
<gene>
    <name evidence="8" type="ORF">OAUR00152_LOCUS25621</name>
</gene>
<dbReference type="GO" id="GO:0004674">
    <property type="term" value="F:protein serine/threonine kinase activity"/>
    <property type="evidence" value="ECO:0007669"/>
    <property type="project" value="UniProtKB-KW"/>
</dbReference>
<feature type="region of interest" description="Disordered" evidence="6">
    <location>
        <begin position="352"/>
        <end position="371"/>
    </location>
</feature>
<dbReference type="PANTHER" id="PTHR24349">
    <property type="entry name" value="SERINE/THREONINE-PROTEIN KINASE"/>
    <property type="match status" value="1"/>
</dbReference>
<dbReference type="InterPro" id="IPR011009">
    <property type="entry name" value="Kinase-like_dom_sf"/>
</dbReference>
<evidence type="ECO:0000256" key="3">
    <source>
        <dbReference type="ARBA" id="ARBA00022741"/>
    </source>
</evidence>
<feature type="compositionally biased region" description="Basic and acidic residues" evidence="6">
    <location>
        <begin position="99"/>
        <end position="108"/>
    </location>
</feature>
<dbReference type="PROSITE" id="PS50011">
    <property type="entry name" value="PROTEIN_KINASE_DOM"/>
    <property type="match status" value="1"/>
</dbReference>
<accession>A0A7S4JBX4</accession>
<keyword evidence="2" id="KW-0808">Transferase</keyword>
<protein>
    <recommendedName>
        <fullName evidence="7">Protein kinase domain-containing protein</fullName>
    </recommendedName>
</protein>
<dbReference type="Pfam" id="PF00069">
    <property type="entry name" value="Pkinase"/>
    <property type="match status" value="1"/>
</dbReference>
<dbReference type="Gene3D" id="3.30.200.20">
    <property type="entry name" value="Phosphorylase Kinase, domain 1"/>
    <property type="match status" value="1"/>
</dbReference>
<dbReference type="EMBL" id="HBKQ01037139">
    <property type="protein sequence ID" value="CAE2258781.1"/>
    <property type="molecule type" value="Transcribed_RNA"/>
</dbReference>
<dbReference type="Gene3D" id="1.10.510.10">
    <property type="entry name" value="Transferase(Phosphotransferase) domain 1"/>
    <property type="match status" value="1"/>
</dbReference>
<sequence>MTILQLLGGFSSRATAALSEAWNGPPVLPVEDTAGNEEDYRARYEEVPMTDAGAGAGTTTATVLGEGEFGEVLLIREKILRRAGCSEEDEGPSNGGDNDGYRVTDERSAAPAGRGRLFASKILRKGYSMKHNVVYSPPLPGVLANEVRILRALGGYRYCLRLEGAYEGPRLVYLVTEVSHPSLDLAGYRKRLLGELDGENTVILTEEVVRDVTVRLLSAIDHCANRGIIHRDVKPANVMFVGGRDDGGKEQGQDGNFVDGLRLIDFGSGCLDDIDVVESTTKSKEGLPSDPKKSTTGRHTTMAGSAFYNSPEMFRRSYASKTDVWSAGVTAYVFACGFPDNDRMQKVFDSMHRSPKKGRDLRGGLMPPRKPGGEKVFVAANADTEGNGNDCGGPLPDSFWRMLDDSLLVYWDKNRMSAGEALERCDFFRPGDEEK</sequence>
<evidence type="ECO:0000259" key="7">
    <source>
        <dbReference type="PROSITE" id="PS50011"/>
    </source>
</evidence>
<keyword evidence="5" id="KW-0067">ATP-binding</keyword>
<dbReference type="SUPFAM" id="SSF56112">
    <property type="entry name" value="Protein kinase-like (PK-like)"/>
    <property type="match status" value="1"/>
</dbReference>
<feature type="domain" description="Protein kinase" evidence="7">
    <location>
        <begin position="58"/>
        <end position="428"/>
    </location>
</feature>
<dbReference type="GO" id="GO:0005524">
    <property type="term" value="F:ATP binding"/>
    <property type="evidence" value="ECO:0007669"/>
    <property type="project" value="UniProtKB-KW"/>
</dbReference>
<keyword evidence="3" id="KW-0547">Nucleotide-binding</keyword>
<dbReference type="PROSITE" id="PS00108">
    <property type="entry name" value="PROTEIN_KINASE_ST"/>
    <property type="match status" value="1"/>
</dbReference>
<evidence type="ECO:0000313" key="8">
    <source>
        <dbReference type="EMBL" id="CAE2258781.1"/>
    </source>
</evidence>
<evidence type="ECO:0000256" key="5">
    <source>
        <dbReference type="ARBA" id="ARBA00022840"/>
    </source>
</evidence>
<feature type="region of interest" description="Disordered" evidence="6">
    <location>
        <begin position="280"/>
        <end position="302"/>
    </location>
</feature>
<dbReference type="InterPro" id="IPR000719">
    <property type="entry name" value="Prot_kinase_dom"/>
</dbReference>
<feature type="compositionally biased region" description="Basic and acidic residues" evidence="6">
    <location>
        <begin position="352"/>
        <end position="362"/>
    </location>
</feature>
<evidence type="ECO:0000256" key="2">
    <source>
        <dbReference type="ARBA" id="ARBA00022679"/>
    </source>
</evidence>
<name>A0A7S4JBX4_9STRA</name>